<dbReference type="InterPro" id="IPR009414">
    <property type="entry name" value="DUF1064"/>
</dbReference>
<name>A0A0D4CP26_LIMMU</name>
<dbReference type="Pfam" id="PF06356">
    <property type="entry name" value="DUF1064"/>
    <property type="match status" value="1"/>
</dbReference>
<dbReference type="HOGENOM" id="CLU_1683851_0_0_9"/>
<organism evidence="1 2">
    <name type="scientific">Limosilactobacillus mucosae LM1</name>
    <dbReference type="NCBI Taxonomy" id="1130798"/>
    <lineage>
        <taxon>Bacteria</taxon>
        <taxon>Bacillati</taxon>
        <taxon>Bacillota</taxon>
        <taxon>Bacilli</taxon>
        <taxon>Lactobacillales</taxon>
        <taxon>Lactobacillaceae</taxon>
        <taxon>Limosilactobacillus</taxon>
    </lineage>
</organism>
<dbReference type="AlphaFoldDB" id="A0A0D4CP26"/>
<accession>A0A0D4CP26</accession>
<protein>
    <recommendedName>
        <fullName evidence="3">DUF1064 domain-containing protein</fullName>
    </recommendedName>
</protein>
<sequence>MKKQAGTWFGEKVELDGYTFDSKKEAIWYARFVKPSGYEFKVHPKFELIPKIEVVHGLNLRSITYKPDFVIYNEDGSIRHVYDLKNSFTTYAIDIAASLRFKLFGWRYKIPVEVIVPRAKSFRVKVMGTTKKFEPIEKTDFNYTVDELVKEALR</sequence>
<proteinExistence type="predicted"/>
<geneLocation type="plasmid" evidence="1 2">
    <name>pLM1</name>
</geneLocation>
<dbReference type="EMBL" id="CP011014">
    <property type="protein sequence ID" value="AJT51626.1"/>
    <property type="molecule type" value="Genomic_DNA"/>
</dbReference>
<reference evidence="1 2" key="1">
    <citation type="journal article" date="2012" name="J. Bacteriol.">
        <title>Genome sequence of Lactobacillus mucosae LM1, isolated from piglet feces.</title>
        <authorList>
            <person name="Lee J.H."/>
            <person name="Valeriano V.D."/>
            <person name="Shin Y.R."/>
            <person name="Chae J.P."/>
            <person name="Kim G.B."/>
            <person name="Ham J.S."/>
            <person name="Chun J."/>
            <person name="Kang D.K."/>
        </authorList>
    </citation>
    <scope>NUCLEOTIDE SEQUENCE [LARGE SCALE GENOMIC DNA]</scope>
    <source>
        <strain evidence="1 2">LM1</strain>
        <plasmid evidence="1">pLM1</plasmid>
    </source>
</reference>
<keyword evidence="2" id="KW-1185">Reference proteome</keyword>
<dbReference type="Proteomes" id="UP000003645">
    <property type="component" value="Plasmid pLM1"/>
</dbReference>
<evidence type="ECO:0000313" key="2">
    <source>
        <dbReference type="Proteomes" id="UP000003645"/>
    </source>
</evidence>
<gene>
    <name evidence="1" type="ORF">LBLM1_11355</name>
</gene>
<evidence type="ECO:0008006" key="3">
    <source>
        <dbReference type="Google" id="ProtNLM"/>
    </source>
</evidence>
<evidence type="ECO:0000313" key="1">
    <source>
        <dbReference type="EMBL" id="AJT51626.1"/>
    </source>
</evidence>
<keyword evidence="1" id="KW-0614">Plasmid</keyword>
<dbReference type="KEGG" id="lmu:LBLM1_11355"/>